<dbReference type="Proteomes" id="UP000694857">
    <property type="component" value="Chromosome 15"/>
</dbReference>
<organism evidence="8">
    <name type="scientific">Balaenoptera musculus</name>
    <name type="common">Blue whale</name>
    <dbReference type="NCBI Taxonomy" id="9771"/>
    <lineage>
        <taxon>Eukaryota</taxon>
        <taxon>Metazoa</taxon>
        <taxon>Chordata</taxon>
        <taxon>Craniata</taxon>
        <taxon>Vertebrata</taxon>
        <taxon>Euteleostomi</taxon>
        <taxon>Mammalia</taxon>
        <taxon>Eutheria</taxon>
        <taxon>Laurasiatheria</taxon>
        <taxon>Artiodactyla</taxon>
        <taxon>Whippomorpha</taxon>
        <taxon>Cetacea</taxon>
        <taxon>Mysticeti</taxon>
        <taxon>Balaenopteridae</taxon>
        <taxon>Balaenoptera</taxon>
    </lineage>
</organism>
<comment type="function">
    <text evidence="1">Functions as a tRNA-binding adapter to mediate NAT10-dependent tRNA acetylation modifying cytidine to N4-acetylcytidine (ac4C).</text>
</comment>
<evidence type="ECO:0000313" key="10">
    <source>
        <dbReference type="RefSeq" id="XP_036680620.1"/>
    </source>
</evidence>
<dbReference type="OMA" id="MNEKACV"/>
<feature type="region of interest" description="Disordered" evidence="6">
    <location>
        <begin position="73"/>
        <end position="95"/>
    </location>
</feature>
<dbReference type="PANTHER" id="PTHR13452:SF10">
    <property type="entry name" value="THUMP DOMAIN-CONTAINING PROTEIN 1"/>
    <property type="match status" value="1"/>
</dbReference>
<gene>
    <name evidence="8 10" type="primary">THUMPD1</name>
</gene>
<dbReference type="Pfam" id="PF02926">
    <property type="entry name" value="THUMP"/>
    <property type="match status" value="1"/>
</dbReference>
<dbReference type="CDD" id="cd11717">
    <property type="entry name" value="THUMP_THUMPD1_like"/>
    <property type="match status" value="1"/>
</dbReference>
<evidence type="ECO:0000313" key="8">
    <source>
        <dbReference type="Ensembl" id="ENSBMSP00010025604.1"/>
    </source>
</evidence>
<evidence type="ECO:0000256" key="4">
    <source>
        <dbReference type="ARBA" id="ARBA00074795"/>
    </source>
</evidence>
<dbReference type="InterPro" id="IPR040183">
    <property type="entry name" value="THUMPD1-like"/>
</dbReference>
<evidence type="ECO:0000256" key="6">
    <source>
        <dbReference type="SAM" id="MobiDB-lite"/>
    </source>
</evidence>
<name>A0A8C0DVH5_BALMU</name>
<reference evidence="8" key="1">
    <citation type="submission" date="2023-09" db="UniProtKB">
        <authorList>
            <consortium name="Ensembl"/>
        </authorList>
    </citation>
    <scope>IDENTIFICATION</scope>
</reference>
<feature type="compositionally biased region" description="Basic and acidic residues" evidence="6">
    <location>
        <begin position="289"/>
        <end position="306"/>
    </location>
</feature>
<feature type="compositionally biased region" description="Polar residues" evidence="6">
    <location>
        <begin position="1"/>
        <end position="11"/>
    </location>
</feature>
<dbReference type="SUPFAM" id="SSF143437">
    <property type="entry name" value="THUMP domain-like"/>
    <property type="match status" value="1"/>
</dbReference>
<dbReference type="SMART" id="SM00981">
    <property type="entry name" value="THUMP"/>
    <property type="match status" value="1"/>
</dbReference>
<evidence type="ECO:0000256" key="3">
    <source>
        <dbReference type="ARBA" id="ARBA00065332"/>
    </source>
</evidence>
<evidence type="ECO:0000256" key="2">
    <source>
        <dbReference type="ARBA" id="ARBA00060731"/>
    </source>
</evidence>
<dbReference type="AlphaFoldDB" id="A0A8C0DVH5"/>
<accession>A0A8C0DVH5</accession>
<dbReference type="GeneTree" id="ENSGT00390000002365"/>
<comment type="similarity">
    <text evidence="2">Belongs to the THUMPD1 family.</text>
</comment>
<dbReference type="Ensembl" id="ENSBMST00010028184.1">
    <property type="protein sequence ID" value="ENSBMSP00010025604.1"/>
    <property type="gene ID" value="ENSBMSG00010018613.1"/>
</dbReference>
<keyword evidence="5" id="KW-0694">RNA-binding</keyword>
<evidence type="ECO:0000313" key="9">
    <source>
        <dbReference type="Proteomes" id="UP000694857"/>
    </source>
</evidence>
<dbReference type="PROSITE" id="PS51165">
    <property type="entry name" value="THUMP"/>
    <property type="match status" value="1"/>
</dbReference>
<keyword evidence="9" id="KW-1185">Reference proteome</keyword>
<dbReference type="PANTHER" id="PTHR13452">
    <property type="entry name" value="THUMP DOMAIN CONTAINING PROTEIN 1-RELATED"/>
    <property type="match status" value="1"/>
</dbReference>
<dbReference type="GeneID" id="118880780"/>
<dbReference type="RefSeq" id="XP_036680620.1">
    <property type="nucleotide sequence ID" value="XM_036824725.1"/>
</dbReference>
<feature type="region of interest" description="Disordered" evidence="6">
    <location>
        <begin position="270"/>
        <end position="402"/>
    </location>
</feature>
<dbReference type="CTD" id="55623"/>
<sequence length="402" mass="44185">MASPVQQSPQPSGGKRKGKAQYVQAKRARRCDGGGPRQLEPGLQGILITCNMNERKCVEEAYSLLNEYGDDMYGPEKFADKDQQPSGSEGEDDDVEAALKKEVGDIKASTEMRLRRFQSVESGANNVVFIRTLGIEPEKLVHHILQDIYKTKKKKTRVILRMLPISGTCKAFLEDMKKYAETFLEPWFKAPNKGTFQIVYKSRNNSHMNREEVIKELAGIVGSLNSENKVDLTNPQYTVVVEIIKAVCCLSVVKDYTLFRKYNLQEVVKSAKDSSQLNPKQAALTGNGKEAKLESGDKSNRNDPAEGKNNQQVVPEDSEELGQTEPISETHEVSEGAAKPELASQVTEGSETHVVSEGAAKPELASQVTEGSETHVVSEGAAKPELASQVTEGSESHENDLS</sequence>
<dbReference type="FunFam" id="3.30.2300.10:FF:000001">
    <property type="entry name" value="THUMP domain-containing protein 1"/>
    <property type="match status" value="1"/>
</dbReference>
<feature type="region of interest" description="Disordered" evidence="6">
    <location>
        <begin position="1"/>
        <end position="39"/>
    </location>
</feature>
<protein>
    <recommendedName>
        <fullName evidence="4">THUMP domain-containing protein 1</fullName>
    </recommendedName>
</protein>
<dbReference type="OrthoDB" id="367221at2759"/>
<dbReference type="InterPro" id="IPR004114">
    <property type="entry name" value="THUMP_dom"/>
</dbReference>
<dbReference type="KEGG" id="bmus:118880780"/>
<dbReference type="GO" id="GO:0003723">
    <property type="term" value="F:RNA binding"/>
    <property type="evidence" value="ECO:0007669"/>
    <property type="project" value="UniProtKB-UniRule"/>
</dbReference>
<comment type="subunit">
    <text evidence="3">Interacts with NAT10. Binds tRNA.</text>
</comment>
<dbReference type="Gene3D" id="3.30.2300.10">
    <property type="entry name" value="THUMP superfamily"/>
    <property type="match status" value="1"/>
</dbReference>
<proteinExistence type="inferred from homology"/>
<evidence type="ECO:0000259" key="7">
    <source>
        <dbReference type="PROSITE" id="PS51165"/>
    </source>
</evidence>
<dbReference type="GO" id="GO:0006400">
    <property type="term" value="P:tRNA modification"/>
    <property type="evidence" value="ECO:0007669"/>
    <property type="project" value="InterPro"/>
</dbReference>
<evidence type="ECO:0000256" key="5">
    <source>
        <dbReference type="PROSITE-ProRule" id="PRU00529"/>
    </source>
</evidence>
<feature type="domain" description="THUMP" evidence="7">
    <location>
        <begin position="147"/>
        <end position="254"/>
    </location>
</feature>
<evidence type="ECO:0000256" key="1">
    <source>
        <dbReference type="ARBA" id="ARBA00053258"/>
    </source>
</evidence>
<reference evidence="10" key="2">
    <citation type="submission" date="2025-04" db="UniProtKB">
        <authorList>
            <consortium name="RefSeq"/>
        </authorList>
    </citation>
    <scope>IDENTIFICATION</scope>
    <source>
        <tissue evidence="10">Epidermis and Blubber</tissue>
    </source>
</reference>